<keyword evidence="2" id="KW-0472">Membrane</keyword>
<dbReference type="GO" id="GO:0005102">
    <property type="term" value="F:signaling receptor binding"/>
    <property type="evidence" value="ECO:0007669"/>
    <property type="project" value="TreeGrafter"/>
</dbReference>
<keyword evidence="8" id="KW-1185">Reference proteome</keyword>
<dbReference type="InterPro" id="IPR036179">
    <property type="entry name" value="Ig-like_dom_sf"/>
</dbReference>
<dbReference type="GeneTree" id="ENSGT01150000287060"/>
<feature type="chain" id="PRO_5018556141" description="Ig-like domain-containing protein" evidence="5">
    <location>
        <begin position="22"/>
        <end position="163"/>
    </location>
</feature>
<dbReference type="PANTHER" id="PTHR24100">
    <property type="entry name" value="BUTYROPHILIN"/>
    <property type="match status" value="1"/>
</dbReference>
<dbReference type="AlphaFoldDB" id="A0A3Q0SMY4"/>
<dbReference type="GO" id="GO:0009897">
    <property type="term" value="C:external side of plasma membrane"/>
    <property type="evidence" value="ECO:0007669"/>
    <property type="project" value="TreeGrafter"/>
</dbReference>
<feature type="region of interest" description="Disordered" evidence="4">
    <location>
        <begin position="141"/>
        <end position="163"/>
    </location>
</feature>
<reference evidence="7" key="1">
    <citation type="submission" date="2025-08" db="UniProtKB">
        <authorList>
            <consortium name="Ensembl"/>
        </authorList>
    </citation>
    <scope>IDENTIFICATION</scope>
</reference>
<dbReference type="PANTHER" id="PTHR24100:SF151">
    <property type="entry name" value="ICOS LIGAND"/>
    <property type="match status" value="1"/>
</dbReference>
<evidence type="ECO:0000313" key="7">
    <source>
        <dbReference type="Ensembl" id="ENSACIP00000024561.1"/>
    </source>
</evidence>
<keyword evidence="3" id="KW-0393">Immunoglobulin domain</keyword>
<evidence type="ECO:0000256" key="3">
    <source>
        <dbReference type="ARBA" id="ARBA00023319"/>
    </source>
</evidence>
<dbReference type="GO" id="GO:0001817">
    <property type="term" value="P:regulation of cytokine production"/>
    <property type="evidence" value="ECO:0007669"/>
    <property type="project" value="TreeGrafter"/>
</dbReference>
<organism evidence="7 8">
    <name type="scientific">Amphilophus citrinellus</name>
    <name type="common">Midas cichlid</name>
    <name type="synonym">Cichlasoma citrinellum</name>
    <dbReference type="NCBI Taxonomy" id="61819"/>
    <lineage>
        <taxon>Eukaryota</taxon>
        <taxon>Metazoa</taxon>
        <taxon>Chordata</taxon>
        <taxon>Craniata</taxon>
        <taxon>Vertebrata</taxon>
        <taxon>Euteleostomi</taxon>
        <taxon>Actinopterygii</taxon>
        <taxon>Neopterygii</taxon>
        <taxon>Teleostei</taxon>
        <taxon>Neoteleostei</taxon>
        <taxon>Acanthomorphata</taxon>
        <taxon>Ovalentaria</taxon>
        <taxon>Cichlomorphae</taxon>
        <taxon>Cichliformes</taxon>
        <taxon>Cichlidae</taxon>
        <taxon>New World cichlids</taxon>
        <taxon>Cichlasomatinae</taxon>
        <taxon>Heroini</taxon>
        <taxon>Amphilophus</taxon>
    </lineage>
</organism>
<keyword evidence="5" id="KW-0732">Signal</keyword>
<evidence type="ECO:0000256" key="2">
    <source>
        <dbReference type="ARBA" id="ARBA00023136"/>
    </source>
</evidence>
<dbReference type="PROSITE" id="PS50835">
    <property type="entry name" value="IG_LIKE"/>
    <property type="match status" value="1"/>
</dbReference>
<evidence type="ECO:0000256" key="4">
    <source>
        <dbReference type="SAM" id="MobiDB-lite"/>
    </source>
</evidence>
<sequence>LLLLLLLLFLMSAFFFCLCLGHTEVKVRPGQNTILQCSSPREAEITLLEWIRPEISSEGYVFFYRNKRPYEKYQHESFKGRVELRDPSMKDGDVSVIVRNVSIRDTGTYECVITKGIHENISKQLFTEAAEEEGPAAVVPEMSHSFTLSSPNHNSPPGQKTNK</sequence>
<feature type="compositionally biased region" description="Polar residues" evidence="4">
    <location>
        <begin position="144"/>
        <end position="163"/>
    </location>
</feature>
<feature type="domain" description="Ig-like" evidence="6">
    <location>
        <begin position="27"/>
        <end position="122"/>
    </location>
</feature>
<dbReference type="InterPro" id="IPR013106">
    <property type="entry name" value="Ig_V-set"/>
</dbReference>
<dbReference type="InterPro" id="IPR050504">
    <property type="entry name" value="IgSF_BTN/MOG"/>
</dbReference>
<feature type="signal peptide" evidence="5">
    <location>
        <begin position="1"/>
        <end position="21"/>
    </location>
</feature>
<dbReference type="InterPro" id="IPR007110">
    <property type="entry name" value="Ig-like_dom"/>
</dbReference>
<dbReference type="Ensembl" id="ENSACIT00000025206.1">
    <property type="protein sequence ID" value="ENSACIP00000024561.1"/>
    <property type="gene ID" value="ENSACIG00000019074.1"/>
</dbReference>
<protein>
    <recommendedName>
        <fullName evidence="6">Ig-like domain-containing protein</fullName>
    </recommendedName>
</protein>
<dbReference type="Gene3D" id="2.60.40.10">
    <property type="entry name" value="Immunoglobulins"/>
    <property type="match status" value="1"/>
</dbReference>
<evidence type="ECO:0000256" key="1">
    <source>
        <dbReference type="ARBA" id="ARBA00004370"/>
    </source>
</evidence>
<dbReference type="InterPro" id="IPR013783">
    <property type="entry name" value="Ig-like_fold"/>
</dbReference>
<reference evidence="7" key="2">
    <citation type="submission" date="2025-09" db="UniProtKB">
        <authorList>
            <consortium name="Ensembl"/>
        </authorList>
    </citation>
    <scope>IDENTIFICATION</scope>
</reference>
<accession>A0A3Q0SMY4</accession>
<dbReference type="Pfam" id="PF07686">
    <property type="entry name" value="V-set"/>
    <property type="match status" value="1"/>
</dbReference>
<dbReference type="SUPFAM" id="SSF48726">
    <property type="entry name" value="Immunoglobulin"/>
    <property type="match status" value="1"/>
</dbReference>
<name>A0A3Q0SMY4_AMPCI</name>
<evidence type="ECO:0000259" key="6">
    <source>
        <dbReference type="PROSITE" id="PS50835"/>
    </source>
</evidence>
<comment type="subcellular location">
    <subcellularLocation>
        <location evidence="1">Membrane</location>
    </subcellularLocation>
</comment>
<proteinExistence type="predicted"/>
<dbReference type="Proteomes" id="UP000261340">
    <property type="component" value="Unplaced"/>
</dbReference>
<dbReference type="GO" id="GO:0050852">
    <property type="term" value="P:T cell receptor signaling pathway"/>
    <property type="evidence" value="ECO:0007669"/>
    <property type="project" value="TreeGrafter"/>
</dbReference>
<dbReference type="OMA" id="WIRPEIS"/>
<evidence type="ECO:0000256" key="5">
    <source>
        <dbReference type="SAM" id="SignalP"/>
    </source>
</evidence>
<evidence type="ECO:0000313" key="8">
    <source>
        <dbReference type="Proteomes" id="UP000261340"/>
    </source>
</evidence>